<organism evidence="2 3">
    <name type="scientific">Erwinia phage vB_EamM_Simmy50</name>
    <dbReference type="NCBI Taxonomy" id="1815988"/>
    <lineage>
        <taxon>Viruses</taxon>
        <taxon>Duplodnaviria</taxon>
        <taxon>Heunggongvirae</taxon>
        <taxon>Uroviricota</taxon>
        <taxon>Caudoviricetes</taxon>
        <taxon>Chimalliviridae</taxon>
        <taxon>Agricanvirus</taxon>
        <taxon>Agricanvirus simmy50</taxon>
    </lineage>
</organism>
<feature type="region of interest" description="Disordered" evidence="1">
    <location>
        <begin position="733"/>
        <end position="755"/>
    </location>
</feature>
<evidence type="ECO:0000256" key="1">
    <source>
        <dbReference type="SAM" id="MobiDB-lite"/>
    </source>
</evidence>
<sequence length="755" mass="81376">MALKLLHVAKTADMLSRIQSQINGGHASGDATAVKSYGMESLDGTSLGAQETAIKNGISVITDVIAQGTASQGQSYAGNGLEGFSDAQIQAASIALTIGGDFQGYIGALKNNSNRAMSASDLSLVSGSRYGSANMKQGYGTEAFEQAQSFVPQQNATVEYNLKAAKQDAVGEAFFPTTTLTPNDIGLSVTVPVDIVEPFIKHKANGEVTDWQRKKLINAMRDPTILRNDAIKLIPYRPLDGSNDAQFAVGVPKFNEIQGGEEVPTGALKPGIKIGFMGLCSTPSLVQAGALEASDQIDTGARLQYIWIEVANASGTKELFKLRTDHLDRSTFQKSQEGDKFETSLDFSNITIALNDLNKTTDNTDSALLAPLVTSGQQAILALDIKGTMNHEKGSLVVNSLTNPSIIRVYDTVAKEDANTKSGALRDAIDALTITFKGYFVRANLRNSNFRTREQRVDRQTSVYKYMVQLGAPITAIAPVTDAWGPKESIAVETLSNATYARNSAMAISRLLDYVETIRDAGVTNNGLWQRYDENSIEGVGKAVVDPWYGEGSFDISKVVNGVKSSQTRDDVSEKILNILRTYAYRMNAESGYNVALQMLYNEVQPTLVIATDNIIAQYLMEVGDLRTAGISFKVHVATTNNIEMRGKIIMTLSRMKSGGLDLLTFGMHLWVPEIVATVNVMRNGTYIEETMVQPRNLHVVVCPIVANITITGLEEAYTGKITVPVDIVSEPESAGTQDLGGLNTTPATTTNPAA</sequence>
<evidence type="ECO:0000313" key="2">
    <source>
        <dbReference type="EMBL" id="ANH51780.1"/>
    </source>
</evidence>
<keyword evidence="3" id="KW-1185">Reference proteome</keyword>
<dbReference type="Pfam" id="PF25620">
    <property type="entry name" value="PhiKZ_MCP"/>
    <property type="match status" value="1"/>
</dbReference>
<dbReference type="Proteomes" id="UP000222975">
    <property type="component" value="Segment"/>
</dbReference>
<proteinExistence type="predicted"/>
<protein>
    <submittedName>
        <fullName evidence="2">Putative major capsid protein</fullName>
    </submittedName>
</protein>
<dbReference type="InterPro" id="IPR057920">
    <property type="entry name" value="PhiKZ_MCP"/>
</dbReference>
<name>A0A173GDS9_9CAUD</name>
<evidence type="ECO:0000313" key="3">
    <source>
        <dbReference type="Proteomes" id="UP000222975"/>
    </source>
</evidence>
<gene>
    <name evidence="2" type="ORF">SIMMY50_322</name>
</gene>
<dbReference type="EMBL" id="KU886223">
    <property type="protein sequence ID" value="ANH51780.1"/>
    <property type="molecule type" value="Genomic_DNA"/>
</dbReference>
<feature type="compositionally biased region" description="Low complexity" evidence="1">
    <location>
        <begin position="744"/>
        <end position="755"/>
    </location>
</feature>
<reference evidence="3" key="1">
    <citation type="submission" date="2016-03" db="EMBL/GenBank/DDBJ databases">
        <authorList>
            <person name="Sharma R."/>
            <person name="Simister A.R."/>
            <person name="Berg J.A."/>
            <person name="Jensen G.L."/>
            <person name="Keele B.R."/>
            <person name="Ward M.E.H."/>
            <person name="Breakwell D.P."/>
            <person name="Hope S."/>
            <person name="Grose J.H."/>
        </authorList>
    </citation>
    <scope>NUCLEOTIDE SEQUENCE [LARGE SCALE GENOMIC DNA]</scope>
</reference>
<accession>A0A173GDS9</accession>